<keyword evidence="2" id="KW-1185">Reference proteome</keyword>
<evidence type="ECO:0000313" key="1">
    <source>
        <dbReference type="EMBL" id="KAH6923780.1"/>
    </source>
</evidence>
<organism evidence="1 2">
    <name type="scientific">Hyalomma asiaticum</name>
    <name type="common">Tick</name>
    <dbReference type="NCBI Taxonomy" id="266040"/>
    <lineage>
        <taxon>Eukaryota</taxon>
        <taxon>Metazoa</taxon>
        <taxon>Ecdysozoa</taxon>
        <taxon>Arthropoda</taxon>
        <taxon>Chelicerata</taxon>
        <taxon>Arachnida</taxon>
        <taxon>Acari</taxon>
        <taxon>Parasitiformes</taxon>
        <taxon>Ixodida</taxon>
        <taxon>Ixodoidea</taxon>
        <taxon>Ixodidae</taxon>
        <taxon>Hyalomminae</taxon>
        <taxon>Hyalomma</taxon>
    </lineage>
</organism>
<gene>
    <name evidence="1" type="ORF">HPB50_006717</name>
</gene>
<name>A0ACB7RNL2_HYAAI</name>
<proteinExistence type="predicted"/>
<accession>A0ACB7RNL2</accession>
<comment type="caution">
    <text evidence="1">The sequence shown here is derived from an EMBL/GenBank/DDBJ whole genome shotgun (WGS) entry which is preliminary data.</text>
</comment>
<protein>
    <submittedName>
        <fullName evidence="1">Uncharacterized protein</fullName>
    </submittedName>
</protein>
<reference evidence="1" key="1">
    <citation type="submission" date="2020-05" db="EMBL/GenBank/DDBJ databases">
        <title>Large-scale comparative analyses of tick genomes elucidate their genetic diversity and vector capacities.</title>
        <authorList>
            <person name="Jia N."/>
            <person name="Wang J."/>
            <person name="Shi W."/>
            <person name="Du L."/>
            <person name="Sun Y."/>
            <person name="Zhan W."/>
            <person name="Jiang J."/>
            <person name="Wang Q."/>
            <person name="Zhang B."/>
            <person name="Ji P."/>
            <person name="Sakyi L.B."/>
            <person name="Cui X."/>
            <person name="Yuan T."/>
            <person name="Jiang B."/>
            <person name="Yang W."/>
            <person name="Lam T.T.-Y."/>
            <person name="Chang Q."/>
            <person name="Ding S."/>
            <person name="Wang X."/>
            <person name="Zhu J."/>
            <person name="Ruan X."/>
            <person name="Zhao L."/>
            <person name="Wei J."/>
            <person name="Que T."/>
            <person name="Du C."/>
            <person name="Cheng J."/>
            <person name="Dai P."/>
            <person name="Han X."/>
            <person name="Huang E."/>
            <person name="Gao Y."/>
            <person name="Liu J."/>
            <person name="Shao H."/>
            <person name="Ye R."/>
            <person name="Li L."/>
            <person name="Wei W."/>
            <person name="Wang X."/>
            <person name="Wang C."/>
            <person name="Yang T."/>
            <person name="Huo Q."/>
            <person name="Li W."/>
            <person name="Guo W."/>
            <person name="Chen H."/>
            <person name="Zhou L."/>
            <person name="Ni X."/>
            <person name="Tian J."/>
            <person name="Zhou Y."/>
            <person name="Sheng Y."/>
            <person name="Liu T."/>
            <person name="Pan Y."/>
            <person name="Xia L."/>
            <person name="Li J."/>
            <person name="Zhao F."/>
            <person name="Cao W."/>
        </authorList>
    </citation>
    <scope>NUCLEOTIDE SEQUENCE</scope>
    <source>
        <strain evidence="1">Hyas-2018</strain>
    </source>
</reference>
<sequence>MDEKESTACKVNMRGVGVMFCRDFWRLPQRNDWELFLVTLLACYGAVFVFFKGYGRDACLPKQGEHRLQNFTDIEGRPKSFYDTDGTSGYNYDIVPDIIHLVRYNQPELTFIDVVCLRSMYLNHRPAKIYVHCDQCGFTGNYTRLVEGITFTFISTVFPKEVFGIKIENSHHSTDVARLRALLRYGGIYLDGDVFVVQSLRRFLRYEATVSCQEKGSFGNMIMIHHKNSRFLRLYMDTYRQGEAPSDPLYDIPLNESNIRDYDTALGQMARSVLFGTSDFVAPDAPILSVGELAARVDRGENITKMSPGHQRPFFQNVLKGEK</sequence>
<dbReference type="Proteomes" id="UP000821845">
    <property type="component" value="Chromosome 8"/>
</dbReference>
<dbReference type="EMBL" id="CM023488">
    <property type="protein sequence ID" value="KAH6923780.1"/>
    <property type="molecule type" value="Genomic_DNA"/>
</dbReference>
<evidence type="ECO:0000313" key="2">
    <source>
        <dbReference type="Proteomes" id="UP000821845"/>
    </source>
</evidence>